<dbReference type="AlphaFoldDB" id="A0A2J6TDY8"/>
<protein>
    <recommendedName>
        <fullName evidence="3">YDG domain-containing protein</fullName>
    </recommendedName>
</protein>
<feature type="domain" description="YDG" evidence="3">
    <location>
        <begin position="89"/>
        <end position="219"/>
    </location>
</feature>
<sequence length="251" mass="28006">MVEVKKSNVLGSGGLYLIFGAEPGHQRVFPCYLRADAEVLYSRWFMGDLEPSLLRGLVTLKSTKEGGKTRNYNSGVIEEYSFQKSAKVFGDNGLRNGQWFANRLCAMRDGAHAELEPGICGQKGKGAFSIVLANGGYADEDKGDTIHYCGTQSKTPTPTYRTQLLLDSLKVNNPIRVLRSKSKSQFAPKEGIRFDGIYKIVSKEILDEDTAMYRFELHREAGQDLIRYQGAEARPTSQELLQLKKINALLK</sequence>
<dbReference type="GO" id="GO:0005634">
    <property type="term" value="C:nucleus"/>
    <property type="evidence" value="ECO:0007669"/>
    <property type="project" value="UniProtKB-SubCell"/>
</dbReference>
<gene>
    <name evidence="4" type="ORF">K444DRAFT_527079</name>
</gene>
<keyword evidence="5" id="KW-1185">Reference proteome</keyword>
<dbReference type="GO" id="GO:0061630">
    <property type="term" value="F:ubiquitin protein ligase activity"/>
    <property type="evidence" value="ECO:0007669"/>
    <property type="project" value="TreeGrafter"/>
</dbReference>
<dbReference type="GeneID" id="36582683"/>
<dbReference type="InterPro" id="IPR036987">
    <property type="entry name" value="SRA-YDG_sf"/>
</dbReference>
<dbReference type="InParanoid" id="A0A2J6TDY8"/>
<dbReference type="GO" id="GO:0016567">
    <property type="term" value="P:protein ubiquitination"/>
    <property type="evidence" value="ECO:0007669"/>
    <property type="project" value="TreeGrafter"/>
</dbReference>
<evidence type="ECO:0000259" key="3">
    <source>
        <dbReference type="PROSITE" id="PS51015"/>
    </source>
</evidence>
<keyword evidence="1 2" id="KW-0539">Nucleus</keyword>
<dbReference type="PANTHER" id="PTHR14140:SF27">
    <property type="entry name" value="OS04G0289800 PROTEIN"/>
    <property type="match status" value="1"/>
</dbReference>
<name>A0A2J6TDY8_9HELO</name>
<dbReference type="STRING" id="1095630.A0A2J6TDY8"/>
<accession>A0A2J6TDY8</accession>
<proteinExistence type="predicted"/>
<dbReference type="Pfam" id="PF02182">
    <property type="entry name" value="SAD_SRA"/>
    <property type="match status" value="1"/>
</dbReference>
<dbReference type="SMART" id="SM00466">
    <property type="entry name" value="SRA"/>
    <property type="match status" value="1"/>
</dbReference>
<dbReference type="Proteomes" id="UP000235371">
    <property type="component" value="Unassembled WGS sequence"/>
</dbReference>
<dbReference type="InterPro" id="IPR045134">
    <property type="entry name" value="UHRF1/2-like"/>
</dbReference>
<dbReference type="SUPFAM" id="SSF88697">
    <property type="entry name" value="PUA domain-like"/>
    <property type="match status" value="1"/>
</dbReference>
<organism evidence="4 5">
    <name type="scientific">Hyaloscypha bicolor E</name>
    <dbReference type="NCBI Taxonomy" id="1095630"/>
    <lineage>
        <taxon>Eukaryota</taxon>
        <taxon>Fungi</taxon>
        <taxon>Dikarya</taxon>
        <taxon>Ascomycota</taxon>
        <taxon>Pezizomycotina</taxon>
        <taxon>Leotiomycetes</taxon>
        <taxon>Helotiales</taxon>
        <taxon>Hyaloscyphaceae</taxon>
        <taxon>Hyaloscypha</taxon>
        <taxon>Hyaloscypha bicolor</taxon>
    </lineage>
</organism>
<evidence type="ECO:0000313" key="4">
    <source>
        <dbReference type="EMBL" id="PMD61244.1"/>
    </source>
</evidence>
<dbReference type="EMBL" id="KZ613786">
    <property type="protein sequence ID" value="PMD61244.1"/>
    <property type="molecule type" value="Genomic_DNA"/>
</dbReference>
<reference evidence="4 5" key="1">
    <citation type="submission" date="2016-04" db="EMBL/GenBank/DDBJ databases">
        <title>A degradative enzymes factory behind the ericoid mycorrhizal symbiosis.</title>
        <authorList>
            <consortium name="DOE Joint Genome Institute"/>
            <person name="Martino E."/>
            <person name="Morin E."/>
            <person name="Grelet G."/>
            <person name="Kuo A."/>
            <person name="Kohler A."/>
            <person name="Daghino S."/>
            <person name="Barry K."/>
            <person name="Choi C."/>
            <person name="Cichocki N."/>
            <person name="Clum A."/>
            <person name="Copeland A."/>
            <person name="Hainaut M."/>
            <person name="Haridas S."/>
            <person name="Labutti K."/>
            <person name="Lindquist E."/>
            <person name="Lipzen A."/>
            <person name="Khouja H.-R."/>
            <person name="Murat C."/>
            <person name="Ohm R."/>
            <person name="Olson A."/>
            <person name="Spatafora J."/>
            <person name="Veneault-Fourrey C."/>
            <person name="Henrissat B."/>
            <person name="Grigoriev I."/>
            <person name="Martin F."/>
            <person name="Perotto S."/>
        </authorList>
    </citation>
    <scope>NUCLEOTIDE SEQUENCE [LARGE SCALE GENOMIC DNA]</scope>
    <source>
        <strain evidence="4 5">E</strain>
    </source>
</reference>
<evidence type="ECO:0000313" key="5">
    <source>
        <dbReference type="Proteomes" id="UP000235371"/>
    </source>
</evidence>
<dbReference type="InterPro" id="IPR003105">
    <property type="entry name" value="SRA_YDG"/>
</dbReference>
<dbReference type="PANTHER" id="PTHR14140">
    <property type="entry name" value="E3 UBIQUITIN-PROTEIN LIGASE UHRF-RELATED"/>
    <property type="match status" value="1"/>
</dbReference>
<dbReference type="GO" id="GO:0044027">
    <property type="term" value="P:negative regulation of gene expression via chromosomal CpG island methylation"/>
    <property type="evidence" value="ECO:0007669"/>
    <property type="project" value="TreeGrafter"/>
</dbReference>
<dbReference type="InterPro" id="IPR015947">
    <property type="entry name" value="PUA-like_sf"/>
</dbReference>
<evidence type="ECO:0000256" key="2">
    <source>
        <dbReference type="PROSITE-ProRule" id="PRU00358"/>
    </source>
</evidence>
<comment type="subcellular location">
    <subcellularLocation>
        <location evidence="2">Nucleus</location>
    </subcellularLocation>
</comment>
<evidence type="ECO:0000256" key="1">
    <source>
        <dbReference type="ARBA" id="ARBA00023242"/>
    </source>
</evidence>
<dbReference type="OrthoDB" id="2270193at2759"/>
<dbReference type="Gene3D" id="2.30.280.10">
    <property type="entry name" value="SRA-YDG"/>
    <property type="match status" value="1"/>
</dbReference>
<dbReference type="RefSeq" id="XP_024738148.1">
    <property type="nucleotide sequence ID" value="XM_024874603.1"/>
</dbReference>
<dbReference type="PROSITE" id="PS51015">
    <property type="entry name" value="YDG"/>
    <property type="match status" value="1"/>
</dbReference>